<proteinExistence type="predicted"/>
<evidence type="ECO:0000313" key="2">
    <source>
        <dbReference type="Proteomes" id="UP000607653"/>
    </source>
</evidence>
<name>A0A822YAS2_NELNU</name>
<accession>A0A822YAS2</accession>
<organism evidence="1 2">
    <name type="scientific">Nelumbo nucifera</name>
    <name type="common">Sacred lotus</name>
    <dbReference type="NCBI Taxonomy" id="4432"/>
    <lineage>
        <taxon>Eukaryota</taxon>
        <taxon>Viridiplantae</taxon>
        <taxon>Streptophyta</taxon>
        <taxon>Embryophyta</taxon>
        <taxon>Tracheophyta</taxon>
        <taxon>Spermatophyta</taxon>
        <taxon>Magnoliopsida</taxon>
        <taxon>Proteales</taxon>
        <taxon>Nelumbonaceae</taxon>
        <taxon>Nelumbo</taxon>
    </lineage>
</organism>
<gene>
    <name evidence="1" type="ORF">HUJ06_010055</name>
</gene>
<keyword evidence="2" id="KW-1185">Reference proteome</keyword>
<protein>
    <submittedName>
        <fullName evidence="1">Uncharacterized protein</fullName>
    </submittedName>
</protein>
<dbReference type="Proteomes" id="UP000607653">
    <property type="component" value="Unassembled WGS sequence"/>
</dbReference>
<comment type="caution">
    <text evidence="1">The sequence shown here is derived from an EMBL/GenBank/DDBJ whole genome shotgun (WGS) entry which is preliminary data.</text>
</comment>
<sequence>MLIFKSITWLLQLGDEEGDDALATYDMWWNVPESQQELLREDLLLTMRPPSFKGRICHVFRASLRRRRSSWHQTFLPLVERWPLLFLMEPPCLLLLSTYCILLVNVSMESIDASNMANSGGFEAVPASVSAIEALEMVRFDVNGVDSVGF</sequence>
<dbReference type="AlphaFoldDB" id="A0A822YAS2"/>
<evidence type="ECO:0000313" key="1">
    <source>
        <dbReference type="EMBL" id="DAD31204.1"/>
    </source>
</evidence>
<dbReference type="EMBL" id="DUZY01000003">
    <property type="protein sequence ID" value="DAD31204.1"/>
    <property type="molecule type" value="Genomic_DNA"/>
</dbReference>
<reference evidence="1 2" key="1">
    <citation type="journal article" date="2020" name="Mol. Biol. Evol.">
        <title>Distinct Expression and Methylation Patterns for Genes with Different Fates following a Single Whole-Genome Duplication in Flowering Plants.</title>
        <authorList>
            <person name="Shi T."/>
            <person name="Rahmani R.S."/>
            <person name="Gugger P.F."/>
            <person name="Wang M."/>
            <person name="Li H."/>
            <person name="Zhang Y."/>
            <person name="Li Z."/>
            <person name="Wang Q."/>
            <person name="Van de Peer Y."/>
            <person name="Marchal K."/>
            <person name="Chen J."/>
        </authorList>
    </citation>
    <scope>NUCLEOTIDE SEQUENCE [LARGE SCALE GENOMIC DNA]</scope>
    <source>
        <tissue evidence="1">Leaf</tissue>
    </source>
</reference>